<reference evidence="2 3" key="1">
    <citation type="submission" date="2020-10" db="EMBL/GenBank/DDBJ databases">
        <title>ChiBAC.</title>
        <authorList>
            <person name="Zenner C."/>
            <person name="Hitch T.C.A."/>
            <person name="Clavel T."/>
        </authorList>
    </citation>
    <scope>NUCLEOTIDE SEQUENCE [LARGE SCALE GENOMIC DNA]</scope>
    <source>
        <strain evidence="2 3">DSM 109015</strain>
    </source>
</reference>
<comment type="caution">
    <text evidence="2">The sequence shown here is derived from an EMBL/GenBank/DDBJ whole genome shotgun (WGS) entry which is preliminary data.</text>
</comment>
<feature type="transmembrane region" description="Helical" evidence="1">
    <location>
        <begin position="94"/>
        <end position="115"/>
    </location>
</feature>
<dbReference type="RefSeq" id="WP_193503204.1">
    <property type="nucleotide sequence ID" value="NZ_JADCKC010000004.1"/>
</dbReference>
<dbReference type="EMBL" id="JADCKC010000004">
    <property type="protein sequence ID" value="MBE5038740.1"/>
    <property type="molecule type" value="Genomic_DNA"/>
</dbReference>
<keyword evidence="3" id="KW-1185">Reference proteome</keyword>
<accession>A0ABR9R7H5</accession>
<evidence type="ECO:0000313" key="3">
    <source>
        <dbReference type="Proteomes" id="UP000768567"/>
    </source>
</evidence>
<keyword evidence="1" id="KW-0812">Transmembrane</keyword>
<dbReference type="Proteomes" id="UP000768567">
    <property type="component" value="Unassembled WGS sequence"/>
</dbReference>
<sequence>MTQSSSGRYIGYEYKQVPAAGQDISLLLDCYESFGWQQDENHPVAPGVRPAVLYLKRDRKIINKMELTRLQRNFEACLREIDLLERSKTSAATLWALLVGLAGTAFMAGSVFAVTAAPPHYLLTILLAVPGFAGWILPVFLRRGLTRARTRRVQPFIEAKYEEIYALCEKGHALL</sequence>
<evidence type="ECO:0008006" key="4">
    <source>
        <dbReference type="Google" id="ProtNLM"/>
    </source>
</evidence>
<proteinExistence type="predicted"/>
<evidence type="ECO:0000256" key="1">
    <source>
        <dbReference type="SAM" id="Phobius"/>
    </source>
</evidence>
<organism evidence="2 3">
    <name type="scientific">Gemmiger gallinarum</name>
    <dbReference type="NCBI Taxonomy" id="2779354"/>
    <lineage>
        <taxon>Bacteria</taxon>
        <taxon>Bacillati</taxon>
        <taxon>Bacillota</taxon>
        <taxon>Clostridia</taxon>
        <taxon>Eubacteriales</taxon>
        <taxon>Gemmiger</taxon>
    </lineage>
</organism>
<gene>
    <name evidence="2" type="ORF">INF35_13175</name>
</gene>
<keyword evidence="1" id="KW-0472">Membrane</keyword>
<protein>
    <recommendedName>
        <fullName evidence="4">DUF2812 domain-containing protein</fullName>
    </recommendedName>
</protein>
<keyword evidence="1" id="KW-1133">Transmembrane helix</keyword>
<evidence type="ECO:0000313" key="2">
    <source>
        <dbReference type="EMBL" id="MBE5038740.1"/>
    </source>
</evidence>
<feature type="transmembrane region" description="Helical" evidence="1">
    <location>
        <begin position="121"/>
        <end position="141"/>
    </location>
</feature>
<name>A0ABR9R7H5_9FIRM</name>